<accession>A0A3D9T5D2</accession>
<dbReference type="RefSeq" id="WP_116024377.1">
    <property type="nucleotide sequence ID" value="NZ_QTTT01000001.1"/>
</dbReference>
<dbReference type="OrthoDB" id="3532716at2"/>
<reference evidence="1 2" key="1">
    <citation type="submission" date="2018-08" db="EMBL/GenBank/DDBJ databases">
        <title>Sequencing the genomes of 1000 actinobacteria strains.</title>
        <authorList>
            <person name="Klenk H.-P."/>
        </authorList>
    </citation>
    <scope>NUCLEOTIDE SEQUENCE [LARGE SCALE GENOMIC DNA]</scope>
    <source>
        <strain evidence="1 2">DSM 43927</strain>
    </source>
</reference>
<evidence type="ECO:0000313" key="2">
    <source>
        <dbReference type="Proteomes" id="UP000256661"/>
    </source>
</evidence>
<sequence length="134" mass="14012">MHPYTSAELARKLQRTATGLLSAEAAVDLLIGHGAWLAREDFVHGFIDVATDPFQRGHEQVAAVRWEAATGAVKAGRLVCSGSEAAMLSIAASLAAGITVDLRETLGGLDAANLALVLKALARANGRAVQVRVR</sequence>
<dbReference type="EMBL" id="QTTT01000001">
    <property type="protein sequence ID" value="REE99001.1"/>
    <property type="molecule type" value="Genomic_DNA"/>
</dbReference>
<comment type="caution">
    <text evidence="1">The sequence shown here is derived from an EMBL/GenBank/DDBJ whole genome shotgun (WGS) entry which is preliminary data.</text>
</comment>
<name>A0A3D9T5D2_9ACTN</name>
<protein>
    <submittedName>
        <fullName evidence="1">Uncharacterized protein</fullName>
    </submittedName>
</protein>
<dbReference type="Proteomes" id="UP000256661">
    <property type="component" value="Unassembled WGS sequence"/>
</dbReference>
<proteinExistence type="predicted"/>
<gene>
    <name evidence="1" type="ORF">DFJ69_4501</name>
</gene>
<keyword evidence="2" id="KW-1185">Reference proteome</keyword>
<organism evidence="1 2">
    <name type="scientific">Thermomonospora umbrina</name>
    <dbReference type="NCBI Taxonomy" id="111806"/>
    <lineage>
        <taxon>Bacteria</taxon>
        <taxon>Bacillati</taxon>
        <taxon>Actinomycetota</taxon>
        <taxon>Actinomycetes</taxon>
        <taxon>Streptosporangiales</taxon>
        <taxon>Thermomonosporaceae</taxon>
        <taxon>Thermomonospora</taxon>
    </lineage>
</organism>
<dbReference type="AlphaFoldDB" id="A0A3D9T5D2"/>
<evidence type="ECO:0000313" key="1">
    <source>
        <dbReference type="EMBL" id="REE99001.1"/>
    </source>
</evidence>